<keyword evidence="1 3" id="KW-0732">Signal</keyword>
<organism evidence="4 5">
    <name type="scientific">Corallococcus llansteffanensis</name>
    <dbReference type="NCBI Taxonomy" id="2316731"/>
    <lineage>
        <taxon>Bacteria</taxon>
        <taxon>Pseudomonadati</taxon>
        <taxon>Myxococcota</taxon>
        <taxon>Myxococcia</taxon>
        <taxon>Myxococcales</taxon>
        <taxon>Cystobacterineae</taxon>
        <taxon>Myxococcaceae</taxon>
        <taxon>Corallococcus</taxon>
    </lineage>
</organism>
<dbReference type="InterPro" id="IPR029058">
    <property type="entry name" value="AB_hydrolase_fold"/>
</dbReference>
<dbReference type="InterPro" id="IPR010126">
    <property type="entry name" value="Esterase_phb"/>
</dbReference>
<dbReference type="GO" id="GO:0016787">
    <property type="term" value="F:hydrolase activity"/>
    <property type="evidence" value="ECO:0007669"/>
    <property type="project" value="UniProtKB-KW"/>
</dbReference>
<dbReference type="EMBL" id="RAWB01000007">
    <property type="protein sequence ID" value="RKH68412.1"/>
    <property type="molecule type" value="Genomic_DNA"/>
</dbReference>
<dbReference type="GO" id="GO:0005576">
    <property type="term" value="C:extracellular region"/>
    <property type="evidence" value="ECO:0007669"/>
    <property type="project" value="InterPro"/>
</dbReference>
<name>A0A3A8QU68_9BACT</name>
<dbReference type="Gene3D" id="3.40.50.1820">
    <property type="entry name" value="alpha/beta hydrolase"/>
    <property type="match status" value="1"/>
</dbReference>
<feature type="signal peptide" evidence="3">
    <location>
        <begin position="1"/>
        <end position="31"/>
    </location>
</feature>
<dbReference type="Proteomes" id="UP000272888">
    <property type="component" value="Unassembled WGS sequence"/>
</dbReference>
<sequence>MSVTRMVSALSRAAVGLCVVFAVLAAAPAQAGSWVHGSYSSVWGTRSFQLWVPTGYQPGEKLPLVVGLHGCLQNPDQFAGLSRLNEKADAERFLVLYPNQALFSNATQCWNFMFSVNQERGVGEPSLIVGMVQWVKSHYAVDERRVYVGGVSAGAVMTSILMACYSDVFTAGMVGAGAMYKAATTASGSLYAMTFGSIYSPDDRGYDAWACSGRPRRTVPVLVVHGTNDNVVNPINGTQTVRQFLQTNDYGDDGADNNSVSNQPTRVVNATSPGGRDYTVRDYVTGGVLLLQQYEVKGMGHAWPGGDPAFPFADPAGPDGTTLMWDFFKQHSR</sequence>
<dbReference type="PANTHER" id="PTHR43037:SF1">
    <property type="entry name" value="BLL1128 PROTEIN"/>
    <property type="match status" value="1"/>
</dbReference>
<protein>
    <submittedName>
        <fullName evidence="4">PHB depolymerase esterase</fullName>
    </submittedName>
</protein>
<dbReference type="Pfam" id="PF10503">
    <property type="entry name" value="Esterase_PHB"/>
    <property type="match status" value="1"/>
</dbReference>
<feature type="chain" id="PRO_5017237496" evidence="3">
    <location>
        <begin position="32"/>
        <end position="333"/>
    </location>
</feature>
<evidence type="ECO:0000256" key="2">
    <source>
        <dbReference type="ARBA" id="ARBA00022801"/>
    </source>
</evidence>
<dbReference type="NCBIfam" id="TIGR01840">
    <property type="entry name" value="esterase_phb"/>
    <property type="match status" value="1"/>
</dbReference>
<evidence type="ECO:0000313" key="5">
    <source>
        <dbReference type="Proteomes" id="UP000272888"/>
    </source>
</evidence>
<evidence type="ECO:0000256" key="1">
    <source>
        <dbReference type="ARBA" id="ARBA00022729"/>
    </source>
</evidence>
<dbReference type="SUPFAM" id="SSF53474">
    <property type="entry name" value="alpha/beta-Hydrolases"/>
    <property type="match status" value="2"/>
</dbReference>
<dbReference type="RefSeq" id="WP_120641597.1">
    <property type="nucleotide sequence ID" value="NZ_RAWB01000007.1"/>
</dbReference>
<dbReference type="AlphaFoldDB" id="A0A3A8QU68"/>
<reference evidence="5" key="1">
    <citation type="submission" date="2018-09" db="EMBL/GenBank/DDBJ databases">
        <authorList>
            <person name="Livingstone P.G."/>
            <person name="Whitworth D.E."/>
        </authorList>
    </citation>
    <scope>NUCLEOTIDE SEQUENCE [LARGE SCALE GENOMIC DNA]</scope>
    <source>
        <strain evidence="5">CA051B</strain>
    </source>
</reference>
<dbReference type="InterPro" id="IPR050955">
    <property type="entry name" value="Plant_Biomass_Hydrol_Est"/>
</dbReference>
<accession>A0A3A8QU68</accession>
<proteinExistence type="predicted"/>
<comment type="caution">
    <text evidence="4">The sequence shown here is derived from an EMBL/GenBank/DDBJ whole genome shotgun (WGS) entry which is preliminary data.</text>
</comment>
<gene>
    <name evidence="4" type="ORF">D7V93_01365</name>
</gene>
<evidence type="ECO:0000313" key="4">
    <source>
        <dbReference type="EMBL" id="RKH68412.1"/>
    </source>
</evidence>
<keyword evidence="2" id="KW-0378">Hydrolase</keyword>
<dbReference type="PANTHER" id="PTHR43037">
    <property type="entry name" value="UNNAMED PRODUCT-RELATED"/>
    <property type="match status" value="1"/>
</dbReference>
<keyword evidence="5" id="KW-1185">Reference proteome</keyword>
<evidence type="ECO:0000256" key="3">
    <source>
        <dbReference type="SAM" id="SignalP"/>
    </source>
</evidence>